<comment type="caution">
    <text evidence="2">The sequence shown here is derived from an EMBL/GenBank/DDBJ whole genome shotgun (WGS) entry which is preliminary data.</text>
</comment>
<dbReference type="Proteomes" id="UP000051655">
    <property type="component" value="Unassembled WGS sequence"/>
</dbReference>
<evidence type="ECO:0000256" key="1">
    <source>
        <dbReference type="SAM" id="MobiDB-lite"/>
    </source>
</evidence>
<gene>
    <name evidence="2" type="ORF">IV73_GL000161</name>
</gene>
<dbReference type="InterPro" id="IPR006428">
    <property type="entry name" value="Portal_SPP1-type"/>
</dbReference>
<organism evidence="2 3">
    <name type="scientific">Weissella kandleri</name>
    <dbReference type="NCBI Taxonomy" id="1616"/>
    <lineage>
        <taxon>Bacteria</taxon>
        <taxon>Bacillati</taxon>
        <taxon>Bacillota</taxon>
        <taxon>Bacilli</taxon>
        <taxon>Lactobacillales</taxon>
        <taxon>Lactobacillaceae</taxon>
        <taxon>Weissella</taxon>
    </lineage>
</organism>
<feature type="compositionally biased region" description="Polar residues" evidence="1">
    <location>
        <begin position="459"/>
        <end position="471"/>
    </location>
</feature>
<dbReference type="OrthoDB" id="3189403at2"/>
<sequence length="471" mass="52991">MVLKFRDDKLLADENDVFYFDQQSDEIIDEKELGELISVHSRNVVRRFNKLMRYYLGKHSILNKQSKSKGKPDNRIIINFAKEIVDNEVGYFAGTPVKFDYDENGVSNNEIDKRIADFVNINMLSDTVAELAKQVDIFGRANVLLYQDEDASTLVKPIDPRQSFIVYDTSINKNKLFGIYYNQIKRNGTVRGVLYTKTQCFEFTGNTSGEIIMGDAIDNVFQDVPLVEFYASVERQGLFEQVISLIDSVEQAFSNKNNDIDYFANTIMKIVNAAIKQEDVEAMIDKRLLNVKSVSGEGGGVDIDFLNKPDADNIQEHFLERAIDFIYSKSNSANFNDEVFGNASGTALEFKLQSMSNAAGMKERKFKTALKQVFKLAFQVGATLPYAPGAEKNISMTFKRTIPHNVQDEANTAKTLLDVTDEHTALSALSIVDDPDAVIEAKKNDQSGKAENMLDMIKQTESSDNNTSDKE</sequence>
<keyword evidence="3" id="KW-1185">Reference proteome</keyword>
<dbReference type="InterPro" id="IPR021145">
    <property type="entry name" value="Portal_protein_SPP1_Gp6-like"/>
</dbReference>
<dbReference type="AlphaFoldDB" id="A0A0R2JE61"/>
<dbReference type="Pfam" id="PF05133">
    <property type="entry name" value="SPP1_portal"/>
    <property type="match status" value="1"/>
</dbReference>
<accession>A0A0R2JE61</accession>
<proteinExistence type="predicted"/>
<dbReference type="PATRIC" id="fig|1616.3.peg.167"/>
<evidence type="ECO:0000313" key="2">
    <source>
        <dbReference type="EMBL" id="KRN75667.1"/>
    </source>
</evidence>
<dbReference type="EMBL" id="JQBP01000001">
    <property type="protein sequence ID" value="KRN75667.1"/>
    <property type="molecule type" value="Genomic_DNA"/>
</dbReference>
<name>A0A0R2JE61_9LACO</name>
<protein>
    <submittedName>
        <fullName evidence="2">Portal protein</fullName>
    </submittedName>
</protein>
<dbReference type="NCBIfam" id="TIGR01538">
    <property type="entry name" value="portal_SPP1"/>
    <property type="match status" value="1"/>
</dbReference>
<dbReference type="RefSeq" id="WP_057753421.1">
    <property type="nucleotide sequence ID" value="NZ_JQBP01000001.1"/>
</dbReference>
<dbReference type="STRING" id="1616.IV73_GL000161"/>
<reference evidence="2 3" key="1">
    <citation type="journal article" date="2015" name="Genome Announc.">
        <title>Expanding the biotechnology potential of lactobacilli through comparative genomics of 213 strains and associated genera.</title>
        <authorList>
            <person name="Sun Z."/>
            <person name="Harris H.M."/>
            <person name="McCann A."/>
            <person name="Guo C."/>
            <person name="Argimon S."/>
            <person name="Zhang W."/>
            <person name="Yang X."/>
            <person name="Jeffery I.B."/>
            <person name="Cooney J.C."/>
            <person name="Kagawa T.F."/>
            <person name="Liu W."/>
            <person name="Song Y."/>
            <person name="Salvetti E."/>
            <person name="Wrobel A."/>
            <person name="Rasinkangas P."/>
            <person name="Parkhill J."/>
            <person name="Rea M.C."/>
            <person name="O'Sullivan O."/>
            <person name="Ritari J."/>
            <person name="Douillard F.P."/>
            <person name="Paul Ross R."/>
            <person name="Yang R."/>
            <person name="Briner A.E."/>
            <person name="Felis G.E."/>
            <person name="de Vos W.M."/>
            <person name="Barrangou R."/>
            <person name="Klaenhammer T.R."/>
            <person name="Caufield P.W."/>
            <person name="Cui Y."/>
            <person name="Zhang H."/>
            <person name="O'Toole P.W."/>
        </authorList>
    </citation>
    <scope>NUCLEOTIDE SEQUENCE [LARGE SCALE GENOMIC DNA]</scope>
    <source>
        <strain evidence="2 3">DSM 20593</strain>
    </source>
</reference>
<feature type="region of interest" description="Disordered" evidence="1">
    <location>
        <begin position="442"/>
        <end position="471"/>
    </location>
</feature>
<evidence type="ECO:0000313" key="3">
    <source>
        <dbReference type="Proteomes" id="UP000051655"/>
    </source>
</evidence>